<keyword evidence="5" id="KW-1185">Reference proteome</keyword>
<dbReference type="OrthoDB" id="73875at2759"/>
<evidence type="ECO:0000313" key="3">
    <source>
        <dbReference type="EMBL" id="KAF0689276.1"/>
    </source>
</evidence>
<dbReference type="PROSITE" id="PS51910">
    <property type="entry name" value="GH18_2"/>
    <property type="match status" value="1"/>
</dbReference>
<dbReference type="InterPro" id="IPR001223">
    <property type="entry name" value="Glyco_hydro18_cat"/>
</dbReference>
<dbReference type="InterPro" id="IPR017853">
    <property type="entry name" value="GH"/>
</dbReference>
<feature type="transmembrane region" description="Helical" evidence="1">
    <location>
        <begin position="6"/>
        <end position="26"/>
    </location>
</feature>
<keyword evidence="1" id="KW-0472">Membrane</keyword>
<reference evidence="4 5" key="1">
    <citation type="submission" date="2019-03" db="EMBL/GenBank/DDBJ databases">
        <authorList>
            <person name="Gaulin E."/>
            <person name="Dumas B."/>
        </authorList>
    </citation>
    <scope>NUCLEOTIDE SEQUENCE [LARGE SCALE GENOMIC DNA]</scope>
    <source>
        <strain evidence="4">CBS 568.67</strain>
    </source>
</reference>
<evidence type="ECO:0000313" key="4">
    <source>
        <dbReference type="EMBL" id="VFT95975.1"/>
    </source>
</evidence>
<proteinExistence type="predicted"/>
<evidence type="ECO:0000259" key="2">
    <source>
        <dbReference type="PROSITE" id="PS51910"/>
    </source>
</evidence>
<dbReference type="Proteomes" id="UP000332933">
    <property type="component" value="Unassembled WGS sequence"/>
</dbReference>
<dbReference type="SUPFAM" id="SSF51445">
    <property type="entry name" value="(Trans)glycosidases"/>
    <property type="match status" value="1"/>
</dbReference>
<keyword evidence="1" id="KW-1133">Transmembrane helix</keyword>
<evidence type="ECO:0000313" key="5">
    <source>
        <dbReference type="Proteomes" id="UP000332933"/>
    </source>
</evidence>
<accession>A0A485LGD6</accession>
<dbReference type="Gene3D" id="3.20.20.80">
    <property type="entry name" value="Glycosidases"/>
    <property type="match status" value="1"/>
</dbReference>
<sequence length="378" mass="40298">MACHWWPLPILILFVTGVGVGVSFFAKTGIFAKGTSSGSGSSKTLAPSTITSKNGTKITVAPVCISRNQYLKDGKCATCPGFKGDKTFSVFWESQADGCLDFVKSDMAKYVTHVYWGFAKIDPKSGAVDQSLQGNDETLSACIKAFQNLCIQNYVSVGGATERANFPQLTTPAQWTKFGETAATLVEKFNFTGVDIDDESGNLSGGGDWLKNLGPTTVGYLTALRSSLDALPRAAGVSKYKISWDEFPGSFDTTCSKTDADYGRCFNTKILPLVDQVNNMLYNDMTPQLTSWLNGIDATWGAKVGASKLVIGGCVGKSGSGVCGNYGDEPSTDLLTNYAKKGANYQGAMLWTASSDWSLYKGKTVAAMGNGGNYGVDW</sequence>
<protein>
    <submittedName>
        <fullName evidence="4">Aste57867_19255 protein</fullName>
    </submittedName>
</protein>
<dbReference type="AlphaFoldDB" id="A0A485LGD6"/>
<name>A0A485LGD6_9STRA</name>
<feature type="domain" description="GH18" evidence="2">
    <location>
        <begin position="86"/>
        <end position="378"/>
    </location>
</feature>
<dbReference type="EMBL" id="VJMH01006481">
    <property type="protein sequence ID" value="KAF0689276.1"/>
    <property type="molecule type" value="Genomic_DNA"/>
</dbReference>
<evidence type="ECO:0000256" key="1">
    <source>
        <dbReference type="SAM" id="Phobius"/>
    </source>
</evidence>
<dbReference type="Pfam" id="PF00704">
    <property type="entry name" value="Glyco_hydro_18"/>
    <property type="match status" value="1"/>
</dbReference>
<dbReference type="GO" id="GO:0005975">
    <property type="term" value="P:carbohydrate metabolic process"/>
    <property type="evidence" value="ECO:0007669"/>
    <property type="project" value="InterPro"/>
</dbReference>
<keyword evidence="1" id="KW-0812">Transmembrane</keyword>
<gene>
    <name evidence="4" type="primary">Aste57867_19255</name>
    <name evidence="3" type="ORF">As57867_019191</name>
    <name evidence="4" type="ORF">ASTE57867_19255</name>
</gene>
<dbReference type="EMBL" id="CAADRA010006502">
    <property type="protein sequence ID" value="VFT95975.1"/>
    <property type="molecule type" value="Genomic_DNA"/>
</dbReference>
<organism evidence="4 5">
    <name type="scientific">Aphanomyces stellatus</name>
    <dbReference type="NCBI Taxonomy" id="120398"/>
    <lineage>
        <taxon>Eukaryota</taxon>
        <taxon>Sar</taxon>
        <taxon>Stramenopiles</taxon>
        <taxon>Oomycota</taxon>
        <taxon>Saprolegniomycetes</taxon>
        <taxon>Saprolegniales</taxon>
        <taxon>Verrucalvaceae</taxon>
        <taxon>Aphanomyces</taxon>
    </lineage>
</organism>
<reference evidence="3" key="2">
    <citation type="submission" date="2019-06" db="EMBL/GenBank/DDBJ databases">
        <title>Genomics analysis of Aphanomyces spp. identifies a new class of oomycete effector associated with host adaptation.</title>
        <authorList>
            <person name="Gaulin E."/>
        </authorList>
    </citation>
    <scope>NUCLEOTIDE SEQUENCE</scope>
    <source>
        <strain evidence="3">CBS 578.67</strain>
    </source>
</reference>